<dbReference type="InterPro" id="IPR058240">
    <property type="entry name" value="rSAM_sf"/>
</dbReference>
<evidence type="ECO:0000313" key="2">
    <source>
        <dbReference type="Proteomes" id="UP000230941"/>
    </source>
</evidence>
<comment type="caution">
    <text evidence="1">The sequence shown here is derived from an EMBL/GenBank/DDBJ whole genome shotgun (WGS) entry which is preliminary data.</text>
</comment>
<reference evidence="2" key="1">
    <citation type="submission" date="2017-09" db="EMBL/GenBank/DDBJ databases">
        <title>Depth-based differentiation of microbial function through sediment-hosted aquifers and enrichment of novel symbionts in the deep terrestrial subsurface.</title>
        <authorList>
            <person name="Probst A.J."/>
            <person name="Ladd B."/>
            <person name="Jarett J.K."/>
            <person name="Geller-Mcgrath D.E."/>
            <person name="Sieber C.M.K."/>
            <person name="Emerson J.B."/>
            <person name="Anantharaman K."/>
            <person name="Thomas B.C."/>
            <person name="Malmstrom R."/>
            <person name="Stieglmeier M."/>
            <person name="Klingl A."/>
            <person name="Woyke T."/>
            <person name="Ryan C.M."/>
            <person name="Banfield J.F."/>
        </authorList>
    </citation>
    <scope>NUCLEOTIDE SEQUENCE [LARGE SCALE GENOMIC DNA]</scope>
</reference>
<dbReference type="Proteomes" id="UP000230941">
    <property type="component" value="Unassembled WGS sequence"/>
</dbReference>
<proteinExistence type="predicted"/>
<accession>A0A2M7YLZ9</accession>
<gene>
    <name evidence="1" type="ORF">CO160_01040</name>
</gene>
<evidence type="ECO:0000313" key="1">
    <source>
        <dbReference type="EMBL" id="PJA63999.1"/>
    </source>
</evidence>
<dbReference type="AlphaFoldDB" id="A0A2M7YLZ9"/>
<organism evidence="1 2">
    <name type="scientific">Candidatus Portnoybacteria bacterium CG_4_9_14_3_um_filter_43_11</name>
    <dbReference type="NCBI Taxonomy" id="1974805"/>
    <lineage>
        <taxon>Bacteria</taxon>
        <taxon>Candidatus Portnoyibacteriota</taxon>
    </lineage>
</organism>
<dbReference type="Gene3D" id="3.20.20.70">
    <property type="entry name" value="Aldolase class I"/>
    <property type="match status" value="1"/>
</dbReference>
<dbReference type="InterPro" id="IPR013785">
    <property type="entry name" value="Aldolase_TIM"/>
</dbReference>
<feature type="non-terminal residue" evidence="1">
    <location>
        <position position="1"/>
    </location>
</feature>
<dbReference type="EMBL" id="PFWG01000025">
    <property type="protein sequence ID" value="PJA63999.1"/>
    <property type="molecule type" value="Genomic_DNA"/>
</dbReference>
<name>A0A2M7YLZ9_9BACT</name>
<sequence length="168" mass="19414">TQGIKNLKKLNQYVLTNTVITSKNARYLPQIARLLIDLDVDQFQFAFLHISGTAKKNIDWIAPRKSEIMKYIKKGLDIGIKAKKRVMTEAIPYCLMSGYEDCIAEKIIPPSVVYDAGFVVKDYQKYRKESGKSKGPNCKKCKYFEVCEGPWKEYPEIYGWDEFKPVIK</sequence>
<evidence type="ECO:0008006" key="3">
    <source>
        <dbReference type="Google" id="ProtNLM"/>
    </source>
</evidence>
<dbReference type="SUPFAM" id="SSF102114">
    <property type="entry name" value="Radical SAM enzymes"/>
    <property type="match status" value="1"/>
</dbReference>
<protein>
    <recommendedName>
        <fullName evidence="3">Radical SAM protein</fullName>
    </recommendedName>
</protein>